<dbReference type="Proteomes" id="UP001054945">
    <property type="component" value="Unassembled WGS sequence"/>
</dbReference>
<proteinExistence type="predicted"/>
<reference evidence="1 2" key="1">
    <citation type="submission" date="2021-06" db="EMBL/GenBank/DDBJ databases">
        <title>Caerostris extrusa draft genome.</title>
        <authorList>
            <person name="Kono N."/>
            <person name="Arakawa K."/>
        </authorList>
    </citation>
    <scope>NUCLEOTIDE SEQUENCE [LARGE SCALE GENOMIC DNA]</scope>
</reference>
<accession>A0AAV4W5F3</accession>
<organism evidence="1 2">
    <name type="scientific">Caerostris extrusa</name>
    <name type="common">Bark spider</name>
    <name type="synonym">Caerostris bankana</name>
    <dbReference type="NCBI Taxonomy" id="172846"/>
    <lineage>
        <taxon>Eukaryota</taxon>
        <taxon>Metazoa</taxon>
        <taxon>Ecdysozoa</taxon>
        <taxon>Arthropoda</taxon>
        <taxon>Chelicerata</taxon>
        <taxon>Arachnida</taxon>
        <taxon>Araneae</taxon>
        <taxon>Araneomorphae</taxon>
        <taxon>Entelegynae</taxon>
        <taxon>Araneoidea</taxon>
        <taxon>Araneidae</taxon>
        <taxon>Caerostris</taxon>
    </lineage>
</organism>
<keyword evidence="2" id="KW-1185">Reference proteome</keyword>
<dbReference type="EMBL" id="BPLR01015583">
    <property type="protein sequence ID" value="GIY77161.1"/>
    <property type="molecule type" value="Genomic_DNA"/>
</dbReference>
<sequence length="171" mass="19583">MKAVAEFRLVTDHDGPARHLHNINVLEDHCYRRRTSYILPSVFQYPFPTILEKTISLHQYLSPSISGSIAVRFRLKTRDKKKAALINGSEILFSLGDEAEFFFPLSHGDGELKLNLLSSLTRRRGQKKIYLSLSPTLKQGNPETIKIFPILALHRKRGDASIRLGWRKKDT</sequence>
<dbReference type="AlphaFoldDB" id="A0AAV4W5F3"/>
<evidence type="ECO:0000313" key="1">
    <source>
        <dbReference type="EMBL" id="GIY77161.1"/>
    </source>
</evidence>
<protein>
    <submittedName>
        <fullName evidence="1">Uncharacterized protein</fullName>
    </submittedName>
</protein>
<name>A0AAV4W5F3_CAEEX</name>
<gene>
    <name evidence="1" type="ORF">CEXT_172711</name>
</gene>
<comment type="caution">
    <text evidence="1">The sequence shown here is derived from an EMBL/GenBank/DDBJ whole genome shotgun (WGS) entry which is preliminary data.</text>
</comment>
<evidence type="ECO:0000313" key="2">
    <source>
        <dbReference type="Proteomes" id="UP001054945"/>
    </source>
</evidence>